<evidence type="ECO:0000313" key="1">
    <source>
        <dbReference type="EMBL" id="VAW94931.1"/>
    </source>
</evidence>
<dbReference type="Pfam" id="PF11333">
    <property type="entry name" value="DUF3135"/>
    <property type="match status" value="1"/>
</dbReference>
<proteinExistence type="predicted"/>
<name>A0A3B0ZTA1_9ZZZZ</name>
<protein>
    <recommendedName>
        <fullName evidence="2">DUF3135 domain-containing protein</fullName>
    </recommendedName>
</protein>
<organism evidence="1">
    <name type="scientific">hydrothermal vent metagenome</name>
    <dbReference type="NCBI Taxonomy" id="652676"/>
    <lineage>
        <taxon>unclassified sequences</taxon>
        <taxon>metagenomes</taxon>
        <taxon>ecological metagenomes</taxon>
    </lineage>
</organism>
<dbReference type="AlphaFoldDB" id="A0A3B0ZTA1"/>
<dbReference type="EMBL" id="UOFS01000019">
    <property type="protein sequence ID" value="VAW94931.1"/>
    <property type="molecule type" value="Genomic_DNA"/>
</dbReference>
<gene>
    <name evidence="1" type="ORF">MNBD_GAMMA22-1700</name>
</gene>
<dbReference type="InterPro" id="IPR021482">
    <property type="entry name" value="DUF3135"/>
</dbReference>
<reference evidence="1" key="1">
    <citation type="submission" date="2018-06" db="EMBL/GenBank/DDBJ databases">
        <authorList>
            <person name="Zhirakovskaya E."/>
        </authorList>
    </citation>
    <scope>NUCLEOTIDE SEQUENCE</scope>
</reference>
<sequence>MNIINNQNSIDFDKWVELAQINPKAFEELRTQVLEIALSKIDKRRRHKFECLQWRIDQIRQTSKTPLSGCIKISQLMWSSFDELILQYYDDQQDLNASAKKNATILPFKPPT</sequence>
<accession>A0A3B0ZTA1</accession>
<evidence type="ECO:0008006" key="2">
    <source>
        <dbReference type="Google" id="ProtNLM"/>
    </source>
</evidence>